<evidence type="ECO:0000313" key="1">
    <source>
        <dbReference type="EMBL" id="KMW57706.1"/>
    </source>
</evidence>
<sequence length="53" mass="6122">MDRPYIEPVVTGGNSAPVRKRGFGKDLLLRVTEDRANFLGHYIRVTVPKVYRY</sequence>
<dbReference type="AlphaFoldDB" id="A0A0J9E4N2"/>
<keyword evidence="2" id="KW-1185">Reference proteome</keyword>
<dbReference type="RefSeq" id="WP_160314484.1">
    <property type="nucleotide sequence ID" value="NZ_LFTY01000002.1"/>
</dbReference>
<organism evidence="1 2">
    <name type="scientific">Candidatus Rhodobacter oscarellae</name>
    <dbReference type="NCBI Taxonomy" id="1675527"/>
    <lineage>
        <taxon>Bacteria</taxon>
        <taxon>Pseudomonadati</taxon>
        <taxon>Pseudomonadota</taxon>
        <taxon>Alphaproteobacteria</taxon>
        <taxon>Rhodobacterales</taxon>
        <taxon>Rhodobacter group</taxon>
        <taxon>Rhodobacter</taxon>
    </lineage>
</organism>
<accession>A0A0J9E4N2</accession>
<proteinExistence type="predicted"/>
<dbReference type="PATRIC" id="fig|1675527.3.peg.2801"/>
<gene>
    <name evidence="1" type="ORF">AIOL_002673</name>
</gene>
<dbReference type="Proteomes" id="UP000037178">
    <property type="component" value="Unassembled WGS sequence"/>
</dbReference>
<reference evidence="1 2" key="1">
    <citation type="submission" date="2015-06" db="EMBL/GenBank/DDBJ databases">
        <title>Draft genome sequence of an Alphaproteobacteria species associated to the Mediterranean sponge Oscarella lobularis.</title>
        <authorList>
            <person name="Jourda C."/>
            <person name="Santini S."/>
            <person name="Claverie J.-M."/>
        </authorList>
    </citation>
    <scope>NUCLEOTIDE SEQUENCE [LARGE SCALE GENOMIC DNA]</scope>
    <source>
        <strain evidence="1">IGS</strain>
    </source>
</reference>
<protein>
    <submittedName>
        <fullName evidence="1">Uncharacterized protein</fullName>
    </submittedName>
</protein>
<dbReference type="EMBL" id="LFTY01000002">
    <property type="protein sequence ID" value="KMW57706.1"/>
    <property type="molecule type" value="Genomic_DNA"/>
</dbReference>
<evidence type="ECO:0000313" key="2">
    <source>
        <dbReference type="Proteomes" id="UP000037178"/>
    </source>
</evidence>
<name>A0A0J9E4N2_9RHOB</name>
<dbReference type="STRING" id="1675527.AIOL_002673"/>
<comment type="caution">
    <text evidence="1">The sequence shown here is derived from an EMBL/GenBank/DDBJ whole genome shotgun (WGS) entry which is preliminary data.</text>
</comment>